<evidence type="ECO:0000259" key="23">
    <source>
        <dbReference type="PROSITE" id="PS50894"/>
    </source>
</evidence>
<feature type="compositionally biased region" description="Polar residues" evidence="19">
    <location>
        <begin position="1831"/>
        <end position="1857"/>
    </location>
</feature>
<dbReference type="Pfam" id="PF00512">
    <property type="entry name" value="HisKA"/>
    <property type="match status" value="1"/>
</dbReference>
<dbReference type="EMBL" id="CP036318">
    <property type="protein sequence ID" value="QDV56008.1"/>
    <property type="molecule type" value="Genomic_DNA"/>
</dbReference>
<keyword evidence="15" id="KW-0131">Cell cycle</keyword>
<protein>
    <recommendedName>
        <fullName evidence="3">histidine kinase</fullName>
        <ecNumber evidence="3">2.7.13.3</ecNumber>
    </recommendedName>
</protein>
<evidence type="ECO:0000256" key="2">
    <source>
        <dbReference type="ARBA" id="ARBA00004429"/>
    </source>
</evidence>
<dbReference type="SMART" id="SM00448">
    <property type="entry name" value="REC"/>
    <property type="match status" value="1"/>
</dbReference>
<feature type="region of interest" description="Disordered" evidence="19">
    <location>
        <begin position="1828"/>
        <end position="1895"/>
    </location>
</feature>
<dbReference type="SUPFAM" id="SSF81901">
    <property type="entry name" value="HCP-like"/>
    <property type="match status" value="1"/>
</dbReference>
<evidence type="ECO:0000259" key="20">
    <source>
        <dbReference type="PROSITE" id="PS50011"/>
    </source>
</evidence>
<dbReference type="SUPFAM" id="SSF52540">
    <property type="entry name" value="P-loop containing nucleoside triphosphate hydrolases"/>
    <property type="match status" value="1"/>
</dbReference>
<dbReference type="InterPro" id="IPR005467">
    <property type="entry name" value="His_kinase_dom"/>
</dbReference>
<dbReference type="InterPro" id="IPR001789">
    <property type="entry name" value="Sig_transdc_resp-reg_receiver"/>
</dbReference>
<evidence type="ECO:0000256" key="13">
    <source>
        <dbReference type="ARBA" id="ARBA00023012"/>
    </source>
</evidence>
<keyword evidence="6 17" id="KW-0597">Phosphoprotein</keyword>
<evidence type="ECO:0000256" key="5">
    <source>
        <dbReference type="ARBA" id="ARBA00022519"/>
    </source>
</evidence>
<feature type="domain" description="Protein kinase" evidence="20">
    <location>
        <begin position="18"/>
        <end position="278"/>
    </location>
</feature>
<feature type="coiled-coil region" evidence="18">
    <location>
        <begin position="1403"/>
        <end position="1433"/>
    </location>
</feature>
<keyword evidence="4" id="KW-1003">Cell membrane</keyword>
<dbReference type="Gene3D" id="3.40.50.2300">
    <property type="match status" value="1"/>
</dbReference>
<evidence type="ECO:0000256" key="6">
    <source>
        <dbReference type="ARBA" id="ARBA00022553"/>
    </source>
</evidence>
<gene>
    <name evidence="24" type="primary">rpfC_1</name>
    <name evidence="24" type="ORF">Mal33_19870</name>
</gene>
<dbReference type="InterPro" id="IPR019734">
    <property type="entry name" value="TPR_rpt"/>
</dbReference>
<evidence type="ECO:0000256" key="18">
    <source>
        <dbReference type="SAM" id="Coils"/>
    </source>
</evidence>
<dbReference type="InterPro" id="IPR036890">
    <property type="entry name" value="HATPase_C_sf"/>
</dbReference>
<feature type="domain" description="Histidine kinase" evidence="21">
    <location>
        <begin position="1440"/>
        <end position="1663"/>
    </location>
</feature>
<feature type="domain" description="HPt" evidence="23">
    <location>
        <begin position="1894"/>
        <end position="1987"/>
    </location>
</feature>
<evidence type="ECO:0000259" key="22">
    <source>
        <dbReference type="PROSITE" id="PS50110"/>
    </source>
</evidence>
<dbReference type="FunFam" id="1.10.287.130:FF:000038">
    <property type="entry name" value="Sensory transduction histidine kinase"/>
    <property type="match status" value="1"/>
</dbReference>
<dbReference type="PROSITE" id="PS50894">
    <property type="entry name" value="HPT"/>
    <property type="match status" value="1"/>
</dbReference>
<organism evidence="24 25">
    <name type="scientific">Rosistilla oblonga</name>
    <dbReference type="NCBI Taxonomy" id="2527990"/>
    <lineage>
        <taxon>Bacteria</taxon>
        <taxon>Pseudomonadati</taxon>
        <taxon>Planctomycetota</taxon>
        <taxon>Planctomycetia</taxon>
        <taxon>Pirellulales</taxon>
        <taxon>Pirellulaceae</taxon>
        <taxon>Rosistilla</taxon>
    </lineage>
</organism>
<dbReference type="InterPro" id="IPR008207">
    <property type="entry name" value="Sig_transdc_His_kin_Hpt_dom"/>
</dbReference>
<keyword evidence="8" id="KW-0812">Transmembrane</keyword>
<evidence type="ECO:0000259" key="21">
    <source>
        <dbReference type="PROSITE" id="PS50109"/>
    </source>
</evidence>
<dbReference type="CDD" id="cd16922">
    <property type="entry name" value="HATPase_EvgS-ArcB-TorS-like"/>
    <property type="match status" value="1"/>
</dbReference>
<dbReference type="PANTHER" id="PTHR43047:SF72">
    <property type="entry name" value="OSMOSENSING HISTIDINE PROTEIN KINASE SLN1"/>
    <property type="match status" value="1"/>
</dbReference>
<dbReference type="Gene3D" id="1.25.40.10">
    <property type="entry name" value="Tetratricopeptide repeat domain"/>
    <property type="match status" value="3"/>
</dbReference>
<evidence type="ECO:0000256" key="4">
    <source>
        <dbReference type="ARBA" id="ARBA00022475"/>
    </source>
</evidence>
<dbReference type="GO" id="GO:0000155">
    <property type="term" value="F:phosphorelay sensor kinase activity"/>
    <property type="evidence" value="ECO:0007669"/>
    <property type="project" value="InterPro"/>
</dbReference>
<dbReference type="Gene3D" id="1.10.510.10">
    <property type="entry name" value="Transferase(Phosphotransferase) domain 1"/>
    <property type="match status" value="1"/>
</dbReference>
<dbReference type="SMART" id="SM00028">
    <property type="entry name" value="TPR"/>
    <property type="match status" value="4"/>
</dbReference>
<evidence type="ECO:0000256" key="16">
    <source>
        <dbReference type="PROSITE-ProRule" id="PRU00110"/>
    </source>
</evidence>
<dbReference type="InterPro" id="IPR000719">
    <property type="entry name" value="Prot_kinase_dom"/>
</dbReference>
<dbReference type="SUPFAM" id="SSF56112">
    <property type="entry name" value="Protein kinase-like (PK-like)"/>
    <property type="match status" value="1"/>
</dbReference>
<dbReference type="RefSeq" id="WP_145283985.1">
    <property type="nucleotide sequence ID" value="NZ_CP036318.1"/>
</dbReference>
<evidence type="ECO:0000256" key="1">
    <source>
        <dbReference type="ARBA" id="ARBA00000085"/>
    </source>
</evidence>
<dbReference type="InterPro" id="IPR003594">
    <property type="entry name" value="HATPase_dom"/>
</dbReference>
<dbReference type="InterPro" id="IPR027417">
    <property type="entry name" value="P-loop_NTPase"/>
</dbReference>
<keyword evidence="11" id="KW-0067">ATP-binding</keyword>
<dbReference type="Gene3D" id="3.30.450.40">
    <property type="match status" value="1"/>
</dbReference>
<proteinExistence type="predicted"/>
<keyword evidence="7 24" id="KW-0808">Transferase</keyword>
<evidence type="ECO:0000313" key="24">
    <source>
        <dbReference type="EMBL" id="QDV56008.1"/>
    </source>
</evidence>
<dbReference type="InterPro" id="IPR029016">
    <property type="entry name" value="GAF-like_dom_sf"/>
</dbReference>
<dbReference type="SMART" id="SM00387">
    <property type="entry name" value="HATPase_c"/>
    <property type="match status" value="1"/>
</dbReference>
<dbReference type="InterPro" id="IPR011990">
    <property type="entry name" value="TPR-like_helical_dom_sf"/>
</dbReference>
<dbReference type="InterPro" id="IPR036097">
    <property type="entry name" value="HisK_dim/P_sf"/>
</dbReference>
<dbReference type="GO" id="GO:0005524">
    <property type="term" value="F:ATP binding"/>
    <property type="evidence" value="ECO:0007669"/>
    <property type="project" value="UniProtKB-KW"/>
</dbReference>
<dbReference type="PROSITE" id="PS50110">
    <property type="entry name" value="RESPONSE_REGULATORY"/>
    <property type="match status" value="1"/>
</dbReference>
<accession>A0A518ISD5</accession>
<keyword evidence="12" id="KW-1133">Transmembrane helix</keyword>
<feature type="compositionally biased region" description="Low complexity" evidence="19">
    <location>
        <begin position="1872"/>
        <end position="1884"/>
    </location>
</feature>
<dbReference type="SUPFAM" id="SSF47384">
    <property type="entry name" value="Homodimeric domain of signal transducing histidine kinase"/>
    <property type="match status" value="1"/>
</dbReference>
<dbReference type="Proteomes" id="UP000316770">
    <property type="component" value="Chromosome"/>
</dbReference>
<dbReference type="SUPFAM" id="SSF55781">
    <property type="entry name" value="GAF domain-like"/>
    <property type="match status" value="1"/>
</dbReference>
<evidence type="ECO:0000256" key="14">
    <source>
        <dbReference type="ARBA" id="ARBA00023136"/>
    </source>
</evidence>
<keyword evidence="10" id="KW-0418">Kinase</keyword>
<keyword evidence="14" id="KW-0472">Membrane</keyword>
<dbReference type="FunFam" id="3.30.565.10:FF:000010">
    <property type="entry name" value="Sensor histidine kinase RcsC"/>
    <property type="match status" value="1"/>
</dbReference>
<keyword evidence="25" id="KW-1185">Reference proteome</keyword>
<dbReference type="InterPro" id="IPR011009">
    <property type="entry name" value="Kinase-like_dom_sf"/>
</dbReference>
<dbReference type="SUPFAM" id="SSF52172">
    <property type="entry name" value="CheY-like"/>
    <property type="match status" value="1"/>
</dbReference>
<dbReference type="PROSITE" id="PS50011">
    <property type="entry name" value="PROTEIN_KINASE_DOM"/>
    <property type="match status" value="1"/>
</dbReference>
<evidence type="ECO:0000256" key="7">
    <source>
        <dbReference type="ARBA" id="ARBA00022679"/>
    </source>
</evidence>
<feature type="modified residue" description="Phosphohistidine" evidence="16">
    <location>
        <position position="1933"/>
    </location>
</feature>
<keyword evidence="9" id="KW-0547">Nucleotide-binding</keyword>
<dbReference type="InterPro" id="IPR011006">
    <property type="entry name" value="CheY-like_superfamily"/>
</dbReference>
<dbReference type="SUPFAM" id="SSF47226">
    <property type="entry name" value="Histidine-containing phosphotransfer domain, HPT domain"/>
    <property type="match status" value="1"/>
</dbReference>
<evidence type="ECO:0000256" key="10">
    <source>
        <dbReference type="ARBA" id="ARBA00022777"/>
    </source>
</evidence>
<keyword evidence="18" id="KW-0175">Coiled coil</keyword>
<evidence type="ECO:0000313" key="25">
    <source>
        <dbReference type="Proteomes" id="UP000316770"/>
    </source>
</evidence>
<dbReference type="Pfam" id="PF01627">
    <property type="entry name" value="Hpt"/>
    <property type="match status" value="1"/>
</dbReference>
<dbReference type="Pfam" id="PF02518">
    <property type="entry name" value="HATPase_c"/>
    <property type="match status" value="1"/>
</dbReference>
<dbReference type="PRINTS" id="PR00344">
    <property type="entry name" value="BCTRLSENSOR"/>
</dbReference>
<keyword evidence="13" id="KW-0902">Two-component regulatory system</keyword>
<dbReference type="InterPro" id="IPR004358">
    <property type="entry name" value="Sig_transdc_His_kin-like_C"/>
</dbReference>
<dbReference type="Pfam" id="PF13191">
    <property type="entry name" value="AAA_16"/>
    <property type="match status" value="1"/>
</dbReference>
<sequence length="2023" mass="224755">MTHPSFSNETLTIGEKRYQILDRLPNSPVVCGYRGRDLQTDERVVLREVPKRLFRDSGLARFMNEARLTSGLSCETYSHPLEFELSDDHLRLVYAEVPGTPLSARIGKARFTPRDTMRIARDLLVALDGVHQIGCIQRDLRPSKIIIRPDGLAVLCGYLPLRSPDGLGCNDALSREYASYMSPELSGVIDHDVAEVSDLYSLGHVLNACLTGVPAFDGEVNEILYQHMTSDPAPERFSVETPDLVIKFIEKLICKEPRDRYQSARAALFDVDKILSFIEAGIVAPKFVIGTADRRTVLIEPAFVGRQEQTNELRLGIEDAHCGRFHKILMVAESGMGKTRMLNEISTSAARKGFLILNGRSTQHTGQQPNAAWLQMVDQLAKLLVNDGILRAQTTRRMEDFREEVITAMPAIANVLGWTGTRLSGPEELGQGRIILAFRTLFANLGTADRCVMLTLDDCQWIDDQSMRVLTEISEANAQHLFLLAVMRPETTACEQLKQALQVSHTTTLGPLSNHAVKQLALSMAGPLPSVAIEVVQKYAEGSPFMAAAVLRGMVESNVLTVENEAWKIDHHLLSNFQAADNSSEILVDRLTRLPASSRKLLTAAAVIGHDFSLDAAASLAGMEMADAHGAFKPARAHRLVWSRPNSMFSFVHDKIRAAILSGIADETKRSMHGQLGRYLESHFPEQVFDIAYHFDAADMHVEALPYALSAAKVALKSFSLASAQTQLSIAARALQHAETSTRHQVESMMSEVLMLRGQYDQTEEWLEAAARSAVTDKDRAKVAMKRGELHFKRGNKDVAVEYFEASLKQLGQTVCRNKLQLSWHIGIELIRQIRNSMFPSLCGRRQGEPSEAEQMALSLYSQIAHAYWYTRDQYYTLWAHLRGMNAAERYPANQYLAQAYSEHAPAMSLMRWESRGIQYAKRSLEMRKTLDDLWGQGQTRNFFSILLYSFARFEACIEQARLAVEILERTGDYWEVHIARYQLAASYYRIGKCEEAVRHSQVNYQSAVTHGDYQATGNIIDVWARASLGEIPAEILQTELQRDVIDAQRGCQVRLACGVCEFYQGRYAEAVAMFESAIEIAEQAEVCNTYISPCYSWLCSGMRKQFDTQPAKSLAQHKRRLNKLVAATKKALAYGKRFPNELPHALRECAAAAAMSGREGAAKKYFQRSLDEAERQSANLEHAETTILLEEFASELGWPTDSSACGRAIATLSRFQFASESVDDEGSLSLFDRFDTLLASGRKIATSVLPAEIYHEVCVAAQKILRGEQAFVIAISPDSDELVTYPEGQVFDTNLLAEAQRKMVTVVKDEENCNDRGIITKCHGSFLCSPIEVQGQMSAFLYITNKRFSDLFGSDEIRIADYLVSFAGAGLERADSFQKLQDLNQNLEEKVQDRILAVVERSKELELTTQQLHKTKEKLQRAKEAAENANYAKSEFLARMSHEIRTPITGILGFSELLLRGIATSEHDRTTHLETIYSNGTHLLQLLDDILDISKIEADKVEIERVTFAPTQLINEIIRSLRSKAIQKDIALNFQIDSPIPESIVSDPTRFRQIITNLVGNAVKFTDTGGVTVRLNSQGDPQSPSQLEICVDDTGAGMTPEQMQRIFEPFVQADTSTTRKHGGTGLGLSIGKRLAEALGGSLSIASTLDVGTQFTFTLPIENHADTRILSPEEATEFASQTRTQEFHKADVSGARVLVVDDCQTNRKLITYLLQDAGSEVISATNGKEAFDLLIDQKLAVDIVLMDMQMPIMDGYTAARALRNSGYDRPIVALTANAMVGDEAKCRQAGCTHYLTKPIDLDALLQIVRVGTAPSSDSLASDALAAPRQSVGKSSTQQLTAPAQDQILSPPQQTPTTDQHESMADQLVASVPESTEPTTTAATSQPPRDAEPLPNDWRNDFACFVIDRVSSLLPQMFDACASHNYDEIVRQSHWIKDSGGTVGLRQLSQLAAGCETAVRDHDTVQLHDTLQEMKSYLDGVQRQRADQPLSATENDKVPVGESGKLLPWARLSRSQWFGRRQPR</sequence>
<feature type="domain" description="Response regulatory" evidence="22">
    <location>
        <begin position="1696"/>
        <end position="1812"/>
    </location>
</feature>
<dbReference type="Gene3D" id="3.30.565.10">
    <property type="entry name" value="Histidine kinase-like ATPase, C-terminal domain"/>
    <property type="match status" value="1"/>
</dbReference>
<evidence type="ECO:0000256" key="19">
    <source>
        <dbReference type="SAM" id="MobiDB-lite"/>
    </source>
</evidence>
<dbReference type="GO" id="GO:0005886">
    <property type="term" value="C:plasma membrane"/>
    <property type="evidence" value="ECO:0007669"/>
    <property type="project" value="UniProtKB-SubCell"/>
</dbReference>
<comment type="subcellular location">
    <subcellularLocation>
        <location evidence="2">Cell inner membrane</location>
        <topology evidence="2">Multi-pass membrane protein</topology>
    </subcellularLocation>
</comment>
<dbReference type="SUPFAM" id="SSF48452">
    <property type="entry name" value="TPR-like"/>
    <property type="match status" value="1"/>
</dbReference>
<dbReference type="SUPFAM" id="SSF55874">
    <property type="entry name" value="ATPase domain of HSP90 chaperone/DNA topoisomerase II/histidine kinase"/>
    <property type="match status" value="1"/>
</dbReference>
<evidence type="ECO:0000256" key="3">
    <source>
        <dbReference type="ARBA" id="ARBA00012438"/>
    </source>
</evidence>
<evidence type="ECO:0000256" key="8">
    <source>
        <dbReference type="ARBA" id="ARBA00022692"/>
    </source>
</evidence>
<dbReference type="InterPro" id="IPR036641">
    <property type="entry name" value="HPT_dom_sf"/>
</dbReference>
<dbReference type="InterPro" id="IPR003661">
    <property type="entry name" value="HisK_dim/P_dom"/>
</dbReference>
<name>A0A518ISD5_9BACT</name>
<dbReference type="PROSITE" id="PS50109">
    <property type="entry name" value="HIS_KIN"/>
    <property type="match status" value="1"/>
</dbReference>
<evidence type="ECO:0000256" key="12">
    <source>
        <dbReference type="ARBA" id="ARBA00022989"/>
    </source>
</evidence>
<dbReference type="GO" id="GO:0009927">
    <property type="term" value="F:histidine phosphotransfer kinase activity"/>
    <property type="evidence" value="ECO:0007669"/>
    <property type="project" value="TreeGrafter"/>
</dbReference>
<dbReference type="InterPro" id="IPR041664">
    <property type="entry name" value="AAA_16"/>
</dbReference>
<dbReference type="Pfam" id="PF00069">
    <property type="entry name" value="Pkinase"/>
    <property type="match status" value="1"/>
</dbReference>
<evidence type="ECO:0000256" key="9">
    <source>
        <dbReference type="ARBA" id="ARBA00022741"/>
    </source>
</evidence>
<dbReference type="SMART" id="SM00388">
    <property type="entry name" value="HisKA"/>
    <property type="match status" value="1"/>
</dbReference>
<dbReference type="Gene3D" id="1.20.120.160">
    <property type="entry name" value="HPT domain"/>
    <property type="match status" value="1"/>
</dbReference>
<reference evidence="24 25" key="1">
    <citation type="submission" date="2019-02" db="EMBL/GenBank/DDBJ databases">
        <title>Deep-cultivation of Planctomycetes and their phenomic and genomic characterization uncovers novel biology.</title>
        <authorList>
            <person name="Wiegand S."/>
            <person name="Jogler M."/>
            <person name="Boedeker C."/>
            <person name="Pinto D."/>
            <person name="Vollmers J."/>
            <person name="Rivas-Marin E."/>
            <person name="Kohn T."/>
            <person name="Peeters S.H."/>
            <person name="Heuer A."/>
            <person name="Rast P."/>
            <person name="Oberbeckmann S."/>
            <person name="Bunk B."/>
            <person name="Jeske O."/>
            <person name="Meyerdierks A."/>
            <person name="Storesund J.E."/>
            <person name="Kallscheuer N."/>
            <person name="Luecker S."/>
            <person name="Lage O.M."/>
            <person name="Pohl T."/>
            <person name="Merkel B.J."/>
            <person name="Hornburger P."/>
            <person name="Mueller R.-W."/>
            <person name="Bruemmer F."/>
            <person name="Labrenz M."/>
            <person name="Spormann A.M."/>
            <person name="Op den Camp H."/>
            <person name="Overmann J."/>
            <person name="Amann R."/>
            <person name="Jetten M.S.M."/>
            <person name="Mascher T."/>
            <person name="Medema M.H."/>
            <person name="Devos D.P."/>
            <person name="Kaster A.-K."/>
            <person name="Ovreas L."/>
            <person name="Rohde M."/>
            <person name="Galperin M.Y."/>
            <person name="Jogler C."/>
        </authorList>
    </citation>
    <scope>NUCLEOTIDE SEQUENCE [LARGE SCALE GENOMIC DNA]</scope>
    <source>
        <strain evidence="24 25">Mal33</strain>
    </source>
</reference>
<comment type="catalytic activity">
    <reaction evidence="1">
        <text>ATP + protein L-histidine = ADP + protein N-phospho-L-histidine.</text>
        <dbReference type="EC" id="2.7.13.3"/>
    </reaction>
</comment>
<evidence type="ECO:0000256" key="17">
    <source>
        <dbReference type="PROSITE-ProRule" id="PRU00169"/>
    </source>
</evidence>
<dbReference type="CDD" id="cd00082">
    <property type="entry name" value="HisKA"/>
    <property type="match status" value="1"/>
</dbReference>
<evidence type="ECO:0000256" key="11">
    <source>
        <dbReference type="ARBA" id="ARBA00022840"/>
    </source>
</evidence>
<feature type="modified residue" description="4-aspartylphosphate" evidence="17">
    <location>
        <position position="1747"/>
    </location>
</feature>
<dbReference type="SMART" id="SM00220">
    <property type="entry name" value="S_TKc"/>
    <property type="match status" value="1"/>
</dbReference>
<dbReference type="Pfam" id="PF00072">
    <property type="entry name" value="Response_reg"/>
    <property type="match status" value="1"/>
</dbReference>
<dbReference type="Gene3D" id="3.30.200.20">
    <property type="entry name" value="Phosphorylase Kinase, domain 1"/>
    <property type="match status" value="1"/>
</dbReference>
<dbReference type="CDD" id="cd17546">
    <property type="entry name" value="REC_hyHK_CKI1_RcsC-like"/>
    <property type="match status" value="1"/>
</dbReference>
<dbReference type="EC" id="2.7.13.3" evidence="3"/>
<dbReference type="PANTHER" id="PTHR43047">
    <property type="entry name" value="TWO-COMPONENT HISTIDINE PROTEIN KINASE"/>
    <property type="match status" value="1"/>
</dbReference>
<evidence type="ECO:0000256" key="15">
    <source>
        <dbReference type="ARBA" id="ARBA00023306"/>
    </source>
</evidence>
<dbReference type="Gene3D" id="1.10.287.130">
    <property type="match status" value="1"/>
</dbReference>
<keyword evidence="5" id="KW-0997">Cell inner membrane</keyword>